<name>A5D0T0_PELTS</name>
<evidence type="ECO:0000259" key="2">
    <source>
        <dbReference type="SMART" id="SM00646"/>
    </source>
</evidence>
<dbReference type="EMBL" id="AP009389">
    <property type="protein sequence ID" value="BAF60152.1"/>
    <property type="molecule type" value="Genomic_DNA"/>
</dbReference>
<protein>
    <submittedName>
        <fullName evidence="3">N-acetylmuramoyl-L-alanine amidase</fullName>
    </submittedName>
</protein>
<evidence type="ECO:0000313" key="3">
    <source>
        <dbReference type="EMBL" id="BAF60152.1"/>
    </source>
</evidence>
<dbReference type="GO" id="GO:0030288">
    <property type="term" value="C:outer membrane-bounded periplasmic space"/>
    <property type="evidence" value="ECO:0007669"/>
    <property type="project" value="TreeGrafter"/>
</dbReference>
<dbReference type="eggNOG" id="COG0860">
    <property type="taxonomic scope" value="Bacteria"/>
</dbReference>
<dbReference type="InterPro" id="IPR002508">
    <property type="entry name" value="MurNAc-LAA_cat"/>
</dbReference>
<dbReference type="Proteomes" id="UP000006556">
    <property type="component" value="Chromosome"/>
</dbReference>
<dbReference type="CDD" id="cd02696">
    <property type="entry name" value="MurNAc-LAA"/>
    <property type="match status" value="1"/>
</dbReference>
<dbReference type="AlphaFoldDB" id="A5D0T0"/>
<dbReference type="STRING" id="370438.PTH_1971"/>
<dbReference type="GO" id="GO:0008745">
    <property type="term" value="F:N-acetylmuramoyl-L-alanine amidase activity"/>
    <property type="evidence" value="ECO:0007669"/>
    <property type="project" value="InterPro"/>
</dbReference>
<proteinExistence type="predicted"/>
<evidence type="ECO:0000313" key="4">
    <source>
        <dbReference type="Proteomes" id="UP000006556"/>
    </source>
</evidence>
<feature type="domain" description="MurNAc-LAA" evidence="2">
    <location>
        <begin position="183"/>
        <end position="288"/>
    </location>
</feature>
<reference evidence="4" key="1">
    <citation type="journal article" date="2008" name="Genome Res.">
        <title>The genome of Pelotomaculum thermopropionicum reveals niche-associated evolution in anaerobic microbiota.</title>
        <authorList>
            <person name="Kosaka T."/>
            <person name="Kato S."/>
            <person name="Shimoyama T."/>
            <person name="Ishii S."/>
            <person name="Abe T."/>
            <person name="Watanabe K."/>
        </authorList>
    </citation>
    <scope>NUCLEOTIDE SEQUENCE [LARGE SCALE GENOMIC DNA]</scope>
    <source>
        <strain evidence="4">DSM 13744 / JCM 10971 / SI</strain>
    </source>
</reference>
<dbReference type="KEGG" id="pth:PTH_1971"/>
<dbReference type="HOGENOM" id="CLU_932942_0_0_9"/>
<keyword evidence="4" id="KW-1185">Reference proteome</keyword>
<sequence>MLSPKRSRITNIWSKVSEEDTGVFSKVVIESTEAFDYRAGREGNNIVLEARGTVANMPEGLIGVNDGLVREISLVQKGPEIALVVICLDHPAGHEIEVTPGIPVRTVITLERSFLAGLFKGKKIAIDPGHGGNDWGGRGPVNLVEKNVVMPVARNLRKLFEQAGAQAVLTRTSDENVTREKRFEIARKWGADLFISIHTHSHRDCRVGGTAVLYSPEGLAAADMIKEEVIKKLKLADRGLRESRDYEGLGIPAVEVEVVTITNWVEEGLLRSPTVHKKAAEGIFNGVKNYFARTSTF</sequence>
<organism evidence="3 4">
    <name type="scientific">Pelotomaculum thermopropionicum (strain DSM 13744 / JCM 10971 / SI)</name>
    <dbReference type="NCBI Taxonomy" id="370438"/>
    <lineage>
        <taxon>Bacteria</taxon>
        <taxon>Bacillati</taxon>
        <taxon>Bacillota</taxon>
        <taxon>Clostridia</taxon>
        <taxon>Eubacteriales</taxon>
        <taxon>Desulfotomaculaceae</taxon>
        <taxon>Pelotomaculum</taxon>
    </lineage>
</organism>
<dbReference type="Gene3D" id="3.40.630.40">
    <property type="entry name" value="Zn-dependent exopeptidases"/>
    <property type="match status" value="1"/>
</dbReference>
<dbReference type="GO" id="GO:0009253">
    <property type="term" value="P:peptidoglycan catabolic process"/>
    <property type="evidence" value="ECO:0007669"/>
    <property type="project" value="InterPro"/>
</dbReference>
<evidence type="ECO:0000256" key="1">
    <source>
        <dbReference type="ARBA" id="ARBA00022801"/>
    </source>
</evidence>
<dbReference type="InterPro" id="IPR050695">
    <property type="entry name" value="N-acetylmuramoyl_amidase_3"/>
</dbReference>
<gene>
    <name evidence="3" type="primary">AmiC</name>
    <name evidence="3" type="ordered locus">PTH_1971</name>
</gene>
<dbReference type="SMART" id="SM00646">
    <property type="entry name" value="Ami_3"/>
    <property type="match status" value="1"/>
</dbReference>
<dbReference type="Pfam" id="PF01520">
    <property type="entry name" value="Amidase_3"/>
    <property type="match status" value="1"/>
</dbReference>
<dbReference type="SUPFAM" id="SSF53187">
    <property type="entry name" value="Zn-dependent exopeptidases"/>
    <property type="match status" value="1"/>
</dbReference>
<dbReference type="PANTHER" id="PTHR30404:SF0">
    <property type="entry name" value="N-ACETYLMURAMOYL-L-ALANINE AMIDASE AMIC"/>
    <property type="match status" value="1"/>
</dbReference>
<dbReference type="PANTHER" id="PTHR30404">
    <property type="entry name" value="N-ACETYLMURAMOYL-L-ALANINE AMIDASE"/>
    <property type="match status" value="1"/>
</dbReference>
<keyword evidence="1" id="KW-0378">Hydrolase</keyword>
<accession>A5D0T0</accession>